<dbReference type="RefSeq" id="WP_148811442.1">
    <property type="nucleotide sequence ID" value="NZ_VSZI01000001.1"/>
</dbReference>
<reference evidence="1 2" key="1">
    <citation type="submission" date="2019-08" db="EMBL/GenBank/DDBJ databases">
        <title>Draft genome of C. urealyticum strain VH4248.</title>
        <authorList>
            <person name="Navas J."/>
        </authorList>
    </citation>
    <scope>NUCLEOTIDE SEQUENCE [LARGE SCALE GENOMIC DNA]</scope>
    <source>
        <strain evidence="1 2">VH4248</strain>
    </source>
</reference>
<accession>A0A5D4FUX9</accession>
<proteinExistence type="predicted"/>
<evidence type="ECO:0000313" key="2">
    <source>
        <dbReference type="Proteomes" id="UP000324726"/>
    </source>
</evidence>
<gene>
    <name evidence="1" type="ORF">FYJ87_01465</name>
</gene>
<name>A0A5D4FUX9_9CORY</name>
<sequence>MDSNNSLTSDLDKWFSPARMSTYAHHPDPEALYLWNTHVTKAFLEDLQHVEVLLRNCVDTAVAPRYGARWYTNPAIPFVKPAKRAIRKAEQRARTRREPTPPPGRVIAELSFDFWAYLFTKTYASTLWPLVRKALIGTPTPITDGSKPGVFVPNLNEFRCEVDVVYKLRNRCAHHEPIIRQNRQDENEDFDRAQLAIEKLSTWIDPSAAQWIATNSRLPELRTSRP</sequence>
<dbReference type="Proteomes" id="UP000324726">
    <property type="component" value="Unassembled WGS sequence"/>
</dbReference>
<evidence type="ECO:0000313" key="1">
    <source>
        <dbReference type="EMBL" id="TYR19704.1"/>
    </source>
</evidence>
<comment type="caution">
    <text evidence="1">The sequence shown here is derived from an EMBL/GenBank/DDBJ whole genome shotgun (WGS) entry which is preliminary data.</text>
</comment>
<organism evidence="1 2">
    <name type="scientific">Corynebacterium urealyticum</name>
    <dbReference type="NCBI Taxonomy" id="43771"/>
    <lineage>
        <taxon>Bacteria</taxon>
        <taxon>Bacillati</taxon>
        <taxon>Actinomycetota</taxon>
        <taxon>Actinomycetes</taxon>
        <taxon>Mycobacteriales</taxon>
        <taxon>Corynebacteriaceae</taxon>
        <taxon>Corynebacterium</taxon>
    </lineage>
</organism>
<protein>
    <submittedName>
        <fullName evidence="1">Abi family protein</fullName>
    </submittedName>
</protein>
<dbReference type="AlphaFoldDB" id="A0A5D4FUX9"/>
<dbReference type="EMBL" id="VSZI01000001">
    <property type="protein sequence ID" value="TYR19704.1"/>
    <property type="molecule type" value="Genomic_DNA"/>
</dbReference>